<keyword evidence="2" id="KW-1185">Reference proteome</keyword>
<protein>
    <submittedName>
        <fullName evidence="1">Uncharacterized protein</fullName>
    </submittedName>
</protein>
<dbReference type="AlphaFoldDB" id="A0A5C4NC17"/>
<gene>
    <name evidence="1" type="ORF">FHG71_09365</name>
</gene>
<comment type="caution">
    <text evidence="1">The sequence shown here is derived from an EMBL/GenBank/DDBJ whole genome shotgun (WGS) entry which is preliminary data.</text>
</comment>
<evidence type="ECO:0000313" key="2">
    <source>
        <dbReference type="Proteomes" id="UP000305709"/>
    </source>
</evidence>
<accession>A0A5C4NC17</accession>
<proteinExistence type="predicted"/>
<dbReference type="OrthoDB" id="9861933at2"/>
<organism evidence="1 2">
    <name type="scientific">Rubellimicrobium roseum</name>
    <dbReference type="NCBI Taxonomy" id="687525"/>
    <lineage>
        <taxon>Bacteria</taxon>
        <taxon>Pseudomonadati</taxon>
        <taxon>Pseudomonadota</taxon>
        <taxon>Alphaproteobacteria</taxon>
        <taxon>Rhodobacterales</taxon>
        <taxon>Roseobacteraceae</taxon>
        <taxon>Rubellimicrobium</taxon>
    </lineage>
</organism>
<dbReference type="RefSeq" id="WP_139081361.1">
    <property type="nucleotide sequence ID" value="NZ_VDFV01000009.1"/>
</dbReference>
<sequence length="150" mass="16078">MSIRLPALPALVAGRALKADTVVAAQRALDEANRLLQGFEVALSLLDDLPDLARPALVEALRHRLAAADRRARASQDRLEEVTGFCGSLRSAASPVEMIEVPAALFEMLSPYLDEAMRPVLQTLSRRAGPGCSVEMVESYFPSPSPAVPA</sequence>
<evidence type="ECO:0000313" key="1">
    <source>
        <dbReference type="EMBL" id="TNC72243.1"/>
    </source>
</evidence>
<dbReference type="Proteomes" id="UP000305709">
    <property type="component" value="Unassembled WGS sequence"/>
</dbReference>
<name>A0A5C4NC17_9RHOB</name>
<reference evidence="1 2" key="1">
    <citation type="submission" date="2019-06" db="EMBL/GenBank/DDBJ databases">
        <authorList>
            <person name="Jiang L."/>
        </authorList>
    </citation>
    <scope>NUCLEOTIDE SEQUENCE [LARGE SCALE GENOMIC DNA]</scope>
    <source>
        <strain evidence="1 2">YIM 48858</strain>
    </source>
</reference>
<dbReference type="EMBL" id="VDFV01000009">
    <property type="protein sequence ID" value="TNC72243.1"/>
    <property type="molecule type" value="Genomic_DNA"/>
</dbReference>